<dbReference type="Gene3D" id="3.90.1490.10">
    <property type="entry name" value="putative n-type atp pyrophosphatase, domain 2"/>
    <property type="match status" value="1"/>
</dbReference>
<keyword evidence="3" id="KW-1185">Reference proteome</keyword>
<dbReference type="AlphaFoldDB" id="A0A8J2YJF1"/>
<dbReference type="InterPro" id="IPR002761">
    <property type="entry name" value="Diphthami_syn_dom"/>
</dbReference>
<dbReference type="InterPro" id="IPR014729">
    <property type="entry name" value="Rossmann-like_a/b/a_fold"/>
</dbReference>
<reference evidence="2" key="2">
    <citation type="submission" date="2020-09" db="EMBL/GenBank/DDBJ databases">
        <authorList>
            <person name="Sun Q."/>
            <person name="Sedlacek I."/>
        </authorList>
    </citation>
    <scope>NUCLEOTIDE SEQUENCE</scope>
    <source>
        <strain evidence="2">CCM 7684</strain>
    </source>
</reference>
<comment type="caution">
    <text evidence="2">The sequence shown here is derived from an EMBL/GenBank/DDBJ whole genome shotgun (WGS) entry which is preliminary data.</text>
</comment>
<dbReference type="Gene3D" id="3.40.50.620">
    <property type="entry name" value="HUPs"/>
    <property type="match status" value="1"/>
</dbReference>
<protein>
    <submittedName>
        <fullName evidence="2">ATPase</fullName>
    </submittedName>
</protein>
<organism evidence="2 3">
    <name type="scientific">Agaricicola taiwanensis</name>
    <dbReference type="NCBI Taxonomy" id="591372"/>
    <lineage>
        <taxon>Bacteria</taxon>
        <taxon>Pseudomonadati</taxon>
        <taxon>Pseudomonadota</taxon>
        <taxon>Alphaproteobacteria</taxon>
        <taxon>Rhodobacterales</taxon>
        <taxon>Paracoccaceae</taxon>
        <taxon>Agaricicola</taxon>
    </lineage>
</organism>
<dbReference type="Pfam" id="PF01902">
    <property type="entry name" value="Diphthami_syn_2"/>
    <property type="match status" value="1"/>
</dbReference>
<gene>
    <name evidence="2" type="ORF">GCM10007276_24840</name>
</gene>
<evidence type="ECO:0000259" key="1">
    <source>
        <dbReference type="Pfam" id="PF01902"/>
    </source>
</evidence>
<dbReference type="EMBL" id="BMCP01000002">
    <property type="protein sequence ID" value="GGE46708.1"/>
    <property type="molecule type" value="Genomic_DNA"/>
</dbReference>
<dbReference type="SUPFAM" id="SSF52402">
    <property type="entry name" value="Adenine nucleotide alpha hydrolases-like"/>
    <property type="match status" value="1"/>
</dbReference>
<accession>A0A8J2YJF1</accession>
<dbReference type="Proteomes" id="UP000602745">
    <property type="component" value="Unassembled WGS sequence"/>
</dbReference>
<reference evidence="2" key="1">
    <citation type="journal article" date="2014" name="Int. J. Syst. Evol. Microbiol.">
        <title>Complete genome sequence of Corynebacterium casei LMG S-19264T (=DSM 44701T), isolated from a smear-ripened cheese.</title>
        <authorList>
            <consortium name="US DOE Joint Genome Institute (JGI-PGF)"/>
            <person name="Walter F."/>
            <person name="Albersmeier A."/>
            <person name="Kalinowski J."/>
            <person name="Ruckert C."/>
        </authorList>
    </citation>
    <scope>NUCLEOTIDE SEQUENCE</scope>
    <source>
        <strain evidence="2">CCM 7684</strain>
    </source>
</reference>
<feature type="domain" description="Diphthamide synthase" evidence="1">
    <location>
        <begin position="9"/>
        <end position="196"/>
    </location>
</feature>
<evidence type="ECO:0000313" key="3">
    <source>
        <dbReference type="Proteomes" id="UP000602745"/>
    </source>
</evidence>
<sequence length="198" mass="21683">MMENIWLSWSSGKDSAWALHELRSAGRRVTALVTTFRSANDCIPMHEVAMERVRLQAARTGLPLIEQPLPSPCPNEAYEAAIRGIVRRAVAAGATHMAFGDLFLEDIRAYREGLLAGSGLAPLFPLWGRDTGQLAHEMIRSGLDAEIVAVDDERLSRDPVGTRFDSTFLEALPDGIDPCGENGEFHTFVLNGPMFTSS</sequence>
<evidence type="ECO:0000313" key="2">
    <source>
        <dbReference type="EMBL" id="GGE46708.1"/>
    </source>
</evidence>
<proteinExistence type="predicted"/>
<name>A0A8J2YJF1_9RHOB</name>